<dbReference type="EMBL" id="JAJNDC010000001">
    <property type="protein sequence ID" value="MCW9712043.1"/>
    <property type="molecule type" value="Genomic_DNA"/>
</dbReference>
<evidence type="ECO:0008006" key="3">
    <source>
        <dbReference type="Google" id="ProtNLM"/>
    </source>
</evidence>
<dbReference type="Proteomes" id="UP001207337">
    <property type="component" value="Unassembled WGS sequence"/>
</dbReference>
<protein>
    <recommendedName>
        <fullName evidence="3">SH3 domain-containing protein</fullName>
    </recommendedName>
</protein>
<proteinExistence type="predicted"/>
<evidence type="ECO:0000313" key="2">
    <source>
        <dbReference type="Proteomes" id="UP001207337"/>
    </source>
</evidence>
<organism evidence="1 2">
    <name type="scientific">Fodinibius salicampi</name>
    <dbReference type="NCBI Taxonomy" id="1920655"/>
    <lineage>
        <taxon>Bacteria</taxon>
        <taxon>Pseudomonadati</taxon>
        <taxon>Balneolota</taxon>
        <taxon>Balneolia</taxon>
        <taxon>Balneolales</taxon>
        <taxon>Balneolaceae</taxon>
        <taxon>Fodinibius</taxon>
    </lineage>
</organism>
<dbReference type="RefSeq" id="WP_265787699.1">
    <property type="nucleotide sequence ID" value="NZ_BAABRS010000001.1"/>
</dbReference>
<dbReference type="Gene3D" id="2.30.30.40">
    <property type="entry name" value="SH3 Domains"/>
    <property type="match status" value="1"/>
</dbReference>
<name>A0ABT3PW21_9BACT</name>
<reference evidence="1 2" key="1">
    <citation type="submission" date="2021-11" db="EMBL/GenBank/DDBJ databases">
        <title>Aliifidinibius sp. nov., a new bacterium isolated from saline soil.</title>
        <authorList>
            <person name="Galisteo C."/>
            <person name="De La Haba R."/>
            <person name="Sanchez-Porro C."/>
            <person name="Ventosa A."/>
        </authorList>
    </citation>
    <scope>NUCLEOTIDE SEQUENCE [LARGE SCALE GENOMIC DNA]</scope>
    <source>
        <strain evidence="1 2">KACC 190600</strain>
    </source>
</reference>
<comment type="caution">
    <text evidence="1">The sequence shown here is derived from an EMBL/GenBank/DDBJ whole genome shotgun (WGS) entry which is preliminary data.</text>
</comment>
<evidence type="ECO:0000313" key="1">
    <source>
        <dbReference type="EMBL" id="MCW9712043.1"/>
    </source>
</evidence>
<keyword evidence="2" id="KW-1185">Reference proteome</keyword>
<sequence length="162" mass="18493">MDSYKKPVILSTFFALLFAITLISNAQINVKVMVDEVIIYTEQNIDTSSTIRTTKGDIFEVTDVQDGWTQIHLFSGEERFIKSSQVSTIHEIPPYPSYTSVRKDLCAKVKKASSKASKNSLSKYPNTIDQQSSYEYFLFDKYVLDIYRTSDIPASNYSKLIE</sequence>
<gene>
    <name evidence="1" type="ORF">LQ318_03915</name>
</gene>
<accession>A0ABT3PW21</accession>